<sequence>MMAIRIQGQPLNITIIQMYAPTTDAEEEEVGDFYGNLPDMVNMTPKKDAIFIIGNWNSKAEDKVLDGVTGKYGVGVQNKAGERLIKFCQGNTLVVTNTLFQQPKRRLYTWIPPDGKYRNQIDFILCSQRWRSAIQSVKTRPGADCGSDHELLIVKIHLKLKRVRKTEAPIMIWEYAVDVRNRFESLVIEDRQPKELWAEIREIVQKAAEKHIPKAKKSRKAKWLSDKALEVPKERWDEKSKGSRTRIRVSKY</sequence>
<evidence type="ECO:0008006" key="3">
    <source>
        <dbReference type="Google" id="ProtNLM"/>
    </source>
</evidence>
<dbReference type="CDD" id="cd09076">
    <property type="entry name" value="L1-EN"/>
    <property type="match status" value="1"/>
</dbReference>
<dbReference type="PANTHER" id="PTHR23227:SF85">
    <property type="entry name" value="CRANIOFACIAL DEVELOPMENT PROTEIN 2"/>
    <property type="match status" value="1"/>
</dbReference>
<organism evidence="1 2">
    <name type="scientific">Ladona fulva</name>
    <name type="common">Scarce chaser dragonfly</name>
    <name type="synonym">Libellula fulva</name>
    <dbReference type="NCBI Taxonomy" id="123851"/>
    <lineage>
        <taxon>Eukaryota</taxon>
        <taxon>Metazoa</taxon>
        <taxon>Ecdysozoa</taxon>
        <taxon>Arthropoda</taxon>
        <taxon>Hexapoda</taxon>
        <taxon>Insecta</taxon>
        <taxon>Pterygota</taxon>
        <taxon>Palaeoptera</taxon>
        <taxon>Odonata</taxon>
        <taxon>Epiprocta</taxon>
        <taxon>Anisoptera</taxon>
        <taxon>Libelluloidea</taxon>
        <taxon>Libellulidae</taxon>
        <taxon>Ladona</taxon>
    </lineage>
</organism>
<dbReference type="InterPro" id="IPR036691">
    <property type="entry name" value="Endo/exonu/phosph_ase_sf"/>
</dbReference>
<dbReference type="InterPro" id="IPR027124">
    <property type="entry name" value="Swc5/CFDP1/2"/>
</dbReference>
<comment type="caution">
    <text evidence="1">The sequence shown here is derived from an EMBL/GenBank/DDBJ whole genome shotgun (WGS) entry which is preliminary data.</text>
</comment>
<proteinExistence type="predicted"/>
<keyword evidence="2" id="KW-1185">Reference proteome</keyword>
<reference evidence="1" key="2">
    <citation type="submission" date="2017-10" db="EMBL/GenBank/DDBJ databases">
        <title>Ladona fulva Genome sequencing and assembly.</title>
        <authorList>
            <person name="Murali S."/>
            <person name="Richards S."/>
            <person name="Bandaranaike D."/>
            <person name="Bellair M."/>
            <person name="Blankenburg K."/>
            <person name="Chao H."/>
            <person name="Dinh H."/>
            <person name="Doddapaneni H."/>
            <person name="Dugan-Rocha S."/>
            <person name="Elkadiri S."/>
            <person name="Gnanaolivu R."/>
            <person name="Hernandez B."/>
            <person name="Skinner E."/>
            <person name="Javaid M."/>
            <person name="Lee S."/>
            <person name="Li M."/>
            <person name="Ming W."/>
            <person name="Munidasa M."/>
            <person name="Muniz J."/>
            <person name="Nguyen L."/>
            <person name="Hughes D."/>
            <person name="Osuji N."/>
            <person name="Pu L.-L."/>
            <person name="Puazo M."/>
            <person name="Qu C."/>
            <person name="Quiroz J."/>
            <person name="Raj R."/>
            <person name="Weissenberger G."/>
            <person name="Xin Y."/>
            <person name="Zou X."/>
            <person name="Han Y."/>
            <person name="Worley K."/>
            <person name="Muzny D."/>
            <person name="Gibbs R."/>
        </authorList>
    </citation>
    <scope>NUCLEOTIDE SEQUENCE</scope>
    <source>
        <strain evidence="1">Sampled in the wild</strain>
    </source>
</reference>
<accession>A0A8K0KG37</accession>
<dbReference type="SUPFAM" id="SSF56219">
    <property type="entry name" value="DNase I-like"/>
    <property type="match status" value="1"/>
</dbReference>
<protein>
    <recommendedName>
        <fullName evidence="3">Endonuclease/exonuclease/phosphatase domain-containing protein</fullName>
    </recommendedName>
</protein>
<dbReference type="OrthoDB" id="10033659at2759"/>
<dbReference type="Gene3D" id="3.60.10.10">
    <property type="entry name" value="Endonuclease/exonuclease/phosphatase"/>
    <property type="match status" value="1"/>
</dbReference>
<dbReference type="EMBL" id="KZ308731">
    <property type="protein sequence ID" value="KAG8233579.1"/>
    <property type="molecule type" value="Genomic_DNA"/>
</dbReference>
<dbReference type="Proteomes" id="UP000792457">
    <property type="component" value="Unassembled WGS sequence"/>
</dbReference>
<dbReference type="AlphaFoldDB" id="A0A8K0KG37"/>
<name>A0A8K0KG37_LADFU</name>
<gene>
    <name evidence="1" type="ORF">J437_LFUL000990</name>
</gene>
<evidence type="ECO:0000313" key="1">
    <source>
        <dbReference type="EMBL" id="KAG8233579.1"/>
    </source>
</evidence>
<evidence type="ECO:0000313" key="2">
    <source>
        <dbReference type="Proteomes" id="UP000792457"/>
    </source>
</evidence>
<dbReference type="PANTHER" id="PTHR23227">
    <property type="entry name" value="BUCENTAUR RELATED"/>
    <property type="match status" value="1"/>
</dbReference>
<reference evidence="1" key="1">
    <citation type="submission" date="2013-04" db="EMBL/GenBank/DDBJ databases">
        <authorList>
            <person name="Qu J."/>
            <person name="Murali S.C."/>
            <person name="Bandaranaike D."/>
            <person name="Bellair M."/>
            <person name="Blankenburg K."/>
            <person name="Chao H."/>
            <person name="Dinh H."/>
            <person name="Doddapaneni H."/>
            <person name="Downs B."/>
            <person name="Dugan-Rocha S."/>
            <person name="Elkadiri S."/>
            <person name="Gnanaolivu R.D."/>
            <person name="Hernandez B."/>
            <person name="Javaid M."/>
            <person name="Jayaseelan J.C."/>
            <person name="Lee S."/>
            <person name="Li M."/>
            <person name="Ming W."/>
            <person name="Munidasa M."/>
            <person name="Muniz J."/>
            <person name="Nguyen L."/>
            <person name="Ongeri F."/>
            <person name="Osuji N."/>
            <person name="Pu L.-L."/>
            <person name="Puazo M."/>
            <person name="Qu C."/>
            <person name="Quiroz J."/>
            <person name="Raj R."/>
            <person name="Weissenberger G."/>
            <person name="Xin Y."/>
            <person name="Zou X."/>
            <person name="Han Y."/>
            <person name="Richards S."/>
            <person name="Worley K."/>
            <person name="Muzny D."/>
            <person name="Gibbs R."/>
        </authorList>
    </citation>
    <scope>NUCLEOTIDE SEQUENCE</scope>
    <source>
        <strain evidence="1">Sampled in the wild</strain>
    </source>
</reference>